<evidence type="ECO:0000256" key="1">
    <source>
        <dbReference type="SAM" id="Phobius"/>
    </source>
</evidence>
<feature type="transmembrane region" description="Helical" evidence="1">
    <location>
        <begin position="82"/>
        <end position="101"/>
    </location>
</feature>
<name>A0A2N0P4H8_9GLOM</name>
<reference evidence="2 3" key="1">
    <citation type="submission" date="2016-04" db="EMBL/GenBank/DDBJ databases">
        <title>Genome analyses suggest a sexual origin of heterokaryosis in a supposedly ancient asexual fungus.</title>
        <authorList>
            <person name="Ropars J."/>
            <person name="Sedzielewska K."/>
            <person name="Noel J."/>
            <person name="Charron P."/>
            <person name="Farinelli L."/>
            <person name="Marton T."/>
            <person name="Kruger M."/>
            <person name="Pelin A."/>
            <person name="Brachmann A."/>
            <person name="Corradi N."/>
        </authorList>
    </citation>
    <scope>NUCLEOTIDE SEQUENCE [LARGE SCALE GENOMIC DNA]</scope>
    <source>
        <strain evidence="2 3">A5</strain>
    </source>
</reference>
<dbReference type="VEuPathDB" id="FungiDB:RhiirFUN_011549"/>
<protein>
    <submittedName>
        <fullName evidence="2">Uncharacterized protein</fullName>
    </submittedName>
</protein>
<keyword evidence="1" id="KW-0812">Transmembrane</keyword>
<keyword evidence="1" id="KW-1133">Transmembrane helix</keyword>
<gene>
    <name evidence="2" type="ORF">RhiirA5_426242</name>
</gene>
<reference evidence="2 3" key="2">
    <citation type="submission" date="2017-09" db="EMBL/GenBank/DDBJ databases">
        <title>Extensive intraspecific genome diversity in a model arbuscular mycorrhizal fungus.</title>
        <authorList>
            <person name="Chen E.C."/>
            <person name="Morin E."/>
            <person name="Beaudet D."/>
            <person name="Noel J."/>
            <person name="Ndikumana S."/>
            <person name="Charron P."/>
            <person name="St-Onge C."/>
            <person name="Giorgi J."/>
            <person name="Grigoriev I.V."/>
            <person name="Roux C."/>
            <person name="Martin F.M."/>
            <person name="Corradi N."/>
        </authorList>
    </citation>
    <scope>NUCLEOTIDE SEQUENCE [LARGE SCALE GENOMIC DNA]</scope>
    <source>
        <strain evidence="2 3">A5</strain>
    </source>
</reference>
<comment type="caution">
    <text evidence="2">The sequence shown here is derived from an EMBL/GenBank/DDBJ whole genome shotgun (WGS) entry which is preliminary data.</text>
</comment>
<keyword evidence="1" id="KW-0472">Membrane</keyword>
<dbReference type="AlphaFoldDB" id="A0A2N0P4H8"/>
<proteinExistence type="predicted"/>
<sequence length="124" mass="13922">MAFVLVTKGYIAKVNRHMGGFCKIWVTDVNGNYVAGNKNYHRCDLDTRFSIDTGSSDAYYLNRTGKTTNKASTKKTKHRGPFVADAAMIFVVLRLIGHLILTNIANNTTLIYMDKHVKINNSSY</sequence>
<accession>A0A2N0P4H8</accession>
<evidence type="ECO:0000313" key="3">
    <source>
        <dbReference type="Proteomes" id="UP000232722"/>
    </source>
</evidence>
<dbReference type="VEuPathDB" id="FungiDB:FUN_014362"/>
<dbReference type="EMBL" id="LLXJ01001529">
    <property type="protein sequence ID" value="PKC01734.1"/>
    <property type="molecule type" value="Genomic_DNA"/>
</dbReference>
<organism evidence="2 3">
    <name type="scientific">Rhizophagus irregularis</name>
    <dbReference type="NCBI Taxonomy" id="588596"/>
    <lineage>
        <taxon>Eukaryota</taxon>
        <taxon>Fungi</taxon>
        <taxon>Fungi incertae sedis</taxon>
        <taxon>Mucoromycota</taxon>
        <taxon>Glomeromycotina</taxon>
        <taxon>Glomeromycetes</taxon>
        <taxon>Glomerales</taxon>
        <taxon>Glomeraceae</taxon>
        <taxon>Rhizophagus</taxon>
    </lineage>
</organism>
<evidence type="ECO:0000313" key="2">
    <source>
        <dbReference type="EMBL" id="PKC01734.1"/>
    </source>
</evidence>
<dbReference type="Proteomes" id="UP000232722">
    <property type="component" value="Unassembled WGS sequence"/>
</dbReference>